<evidence type="ECO:0000313" key="2">
    <source>
        <dbReference type="Proteomes" id="UP000034076"/>
    </source>
</evidence>
<comment type="caution">
    <text evidence="1">The sequence shown here is derived from an EMBL/GenBank/DDBJ whole genome shotgun (WGS) entry which is preliminary data.</text>
</comment>
<dbReference type="AlphaFoldDB" id="A0A0M2NDI4"/>
<keyword evidence="2" id="KW-1185">Reference proteome</keyword>
<dbReference type="RefSeq" id="WP_046443737.1">
    <property type="nucleotide sequence ID" value="NZ_LAYJ01000103.1"/>
</dbReference>
<dbReference type="Proteomes" id="UP000034076">
    <property type="component" value="Unassembled WGS sequence"/>
</dbReference>
<sequence length="369" mass="43168">MSNILKDIFSTDEPQMQFTFKFKDENQYKSFVETVNADVEDGEMKKVPTPESLRRFIKVGEHSHLVEETEGNLVAFYLGAPYHEHSLTVQTEYGDYTYYFKLYDYKSKRVFENDKDSIVYFRIEYNKEQPESGALQTLFTYKTNPNKAKSVEELHLEYNRAKHLLKKIFKSPTPKEIDNAITSLEKLEQYWQRIHEVETALHISFNPENINDNASDEGNIEKLYLLLVKKYAIRQNLKDAIYSAKYDSTSEKTMYQIGQGIRMSGTITQEYEIYGETFEVHEVRVTFNSVIDAIEDNEAENELIIKCKGSDIAPIYVSYKGFITLDEANEAIKDFDSYETDYKNAKTFNELMEEQIYKSPIRLKSENPK</sequence>
<protein>
    <submittedName>
        <fullName evidence="1">Uncharacterized protein</fullName>
    </submittedName>
</protein>
<dbReference type="STRING" id="270498.CHK_1878"/>
<organism evidence="1 2">
    <name type="scientific">Christensenella hongkongensis</name>
    <dbReference type="NCBI Taxonomy" id="270498"/>
    <lineage>
        <taxon>Bacteria</taxon>
        <taxon>Bacillati</taxon>
        <taxon>Bacillota</taxon>
        <taxon>Clostridia</taxon>
        <taxon>Christensenellales</taxon>
        <taxon>Christensenellaceae</taxon>
        <taxon>Christensenella</taxon>
    </lineage>
</organism>
<accession>A0A0M2NDI4</accession>
<name>A0A0M2NDI4_9FIRM</name>
<gene>
    <name evidence="1" type="ORF">CHK_1878</name>
</gene>
<proteinExistence type="predicted"/>
<reference evidence="1 2" key="1">
    <citation type="submission" date="2015-04" db="EMBL/GenBank/DDBJ databases">
        <title>Draft genome sequence of bacteremic isolate Catabacter hongkongensis type strain HKU16T.</title>
        <authorList>
            <person name="Lau S.K."/>
            <person name="Teng J.L."/>
            <person name="Huang Y."/>
            <person name="Curreem S.O."/>
            <person name="Tsui S.K."/>
            <person name="Woo P.C."/>
        </authorList>
    </citation>
    <scope>NUCLEOTIDE SEQUENCE [LARGE SCALE GENOMIC DNA]</scope>
    <source>
        <strain evidence="1 2">HKU16</strain>
    </source>
</reference>
<dbReference type="EMBL" id="LAYJ01000103">
    <property type="protein sequence ID" value="KKI50584.1"/>
    <property type="molecule type" value="Genomic_DNA"/>
</dbReference>
<evidence type="ECO:0000313" key="1">
    <source>
        <dbReference type="EMBL" id="KKI50584.1"/>
    </source>
</evidence>